<evidence type="ECO:0000313" key="1">
    <source>
        <dbReference type="EMBL" id="SUD59836.1"/>
    </source>
</evidence>
<gene>
    <name evidence="1" type="ORF">NCTC10860_02149</name>
</gene>
<dbReference type="RefSeq" id="WP_084340542.1">
    <property type="nucleotide sequence ID" value="NZ_UGUW01000004.1"/>
</dbReference>
<organism evidence="1 2">
    <name type="scientific">Ectopseudomonas oleovorans</name>
    <name type="common">Pseudomonas oleovorans</name>
    <dbReference type="NCBI Taxonomy" id="301"/>
    <lineage>
        <taxon>Bacteria</taxon>
        <taxon>Pseudomonadati</taxon>
        <taxon>Pseudomonadota</taxon>
        <taxon>Gammaproteobacteria</taxon>
        <taxon>Pseudomonadales</taxon>
        <taxon>Pseudomonadaceae</taxon>
        <taxon>Ectopseudomonas</taxon>
    </lineage>
</organism>
<dbReference type="EMBL" id="UGUW01000004">
    <property type="protein sequence ID" value="SUD59836.1"/>
    <property type="molecule type" value="Genomic_DNA"/>
</dbReference>
<dbReference type="Pfam" id="PF24027">
    <property type="entry name" value="DUF7338"/>
    <property type="match status" value="1"/>
</dbReference>
<protein>
    <submittedName>
        <fullName evidence="1">Uncharacterized protein</fullName>
    </submittedName>
</protein>
<dbReference type="AlphaFoldDB" id="A0A379K560"/>
<sequence length="217" mass="24250">MLLLKNLALAAVQWLLLLVVRVALIIVGLPMVAIAIPFATPGASASDGRLIWNLPRWAWLFGNDFDGLDGDKRNWWADNCDALVLFGLLPLLRRLGVSLAPLAPTSWLARWWWAAVRNPVNNLRWVPGFNCPVGDCLVTHWGSFTVEDKPGMGGLQFVVARRSGGVSRWFGLYWVHEWSLTRALVLRLGYKVKPEHAFRIGEPAKGMTFKLNLAKAI</sequence>
<evidence type="ECO:0000313" key="2">
    <source>
        <dbReference type="Proteomes" id="UP000254084"/>
    </source>
</evidence>
<dbReference type="InterPro" id="IPR055762">
    <property type="entry name" value="DUF7338"/>
</dbReference>
<proteinExistence type="predicted"/>
<dbReference type="Proteomes" id="UP000254084">
    <property type="component" value="Unassembled WGS sequence"/>
</dbReference>
<accession>A0A379K560</accession>
<reference evidence="1 2" key="1">
    <citation type="submission" date="2018-06" db="EMBL/GenBank/DDBJ databases">
        <authorList>
            <consortium name="Pathogen Informatics"/>
            <person name="Doyle S."/>
        </authorList>
    </citation>
    <scope>NUCLEOTIDE SEQUENCE [LARGE SCALE GENOMIC DNA]</scope>
    <source>
        <strain evidence="1 2">NCTC10860</strain>
    </source>
</reference>
<name>A0A379K560_ECTOL</name>